<evidence type="ECO:0000313" key="1">
    <source>
        <dbReference type="EMBL" id="MBA4602098.1"/>
    </source>
</evidence>
<dbReference type="SUPFAM" id="SSF50346">
    <property type="entry name" value="PRC-barrel domain"/>
    <property type="match status" value="1"/>
</dbReference>
<protein>
    <submittedName>
        <fullName evidence="1">YlmC/YmxH family sporulation protein</fullName>
    </submittedName>
</protein>
<proteinExistence type="predicted"/>
<dbReference type="RefSeq" id="WP_181739285.1">
    <property type="nucleotide sequence ID" value="NZ_JACEOL010000024.1"/>
</dbReference>
<dbReference type="Gene3D" id="2.30.30.240">
    <property type="entry name" value="PRC-barrel domain"/>
    <property type="match status" value="1"/>
</dbReference>
<reference evidence="1 2" key="1">
    <citation type="submission" date="2020-07" db="EMBL/GenBank/DDBJ databases">
        <title>Thermoactinomyces phylogeny.</title>
        <authorList>
            <person name="Dunlap C."/>
        </authorList>
    </citation>
    <scope>NUCLEOTIDE SEQUENCE [LARGE SCALE GENOMIC DNA]</scope>
    <source>
        <strain evidence="1 2">AMNI-1</strain>
    </source>
</reference>
<dbReference type="AlphaFoldDB" id="A0A7W1XRR5"/>
<accession>A0A7W1XRR5</accession>
<dbReference type="EMBL" id="JACEOL010000024">
    <property type="protein sequence ID" value="MBA4602098.1"/>
    <property type="molecule type" value="Genomic_DNA"/>
</dbReference>
<dbReference type="PANTHER" id="PTHR40061">
    <property type="entry name" value="SPORULATION PROTEIN YLMC-RELATED"/>
    <property type="match status" value="1"/>
</dbReference>
<dbReference type="InterPro" id="IPR011033">
    <property type="entry name" value="PRC_barrel-like_sf"/>
</dbReference>
<name>A0A7W1XRR5_9BACL</name>
<dbReference type="NCBIfam" id="TIGR02888">
    <property type="entry name" value="spore_YlmC_YmxH"/>
    <property type="match status" value="1"/>
</dbReference>
<comment type="caution">
    <text evidence="1">The sequence shown here is derived from an EMBL/GenBank/DDBJ whole genome shotgun (WGS) entry which is preliminary data.</text>
</comment>
<dbReference type="Proteomes" id="UP000538292">
    <property type="component" value="Unassembled WGS sequence"/>
</dbReference>
<dbReference type="InterPro" id="IPR014238">
    <property type="entry name" value="Spore_YlmC/YmxH"/>
</dbReference>
<evidence type="ECO:0000313" key="2">
    <source>
        <dbReference type="Proteomes" id="UP000538292"/>
    </source>
</evidence>
<keyword evidence="2" id="KW-1185">Reference proteome</keyword>
<gene>
    <name evidence="1" type="ORF">H2C83_07155</name>
</gene>
<organism evidence="1 2">
    <name type="scientific">Thermoactinomyces mirandus</name>
    <dbReference type="NCBI Taxonomy" id="2756294"/>
    <lineage>
        <taxon>Bacteria</taxon>
        <taxon>Bacillati</taxon>
        <taxon>Bacillota</taxon>
        <taxon>Bacilli</taxon>
        <taxon>Bacillales</taxon>
        <taxon>Thermoactinomycetaceae</taxon>
        <taxon>Thermoactinomyces</taxon>
    </lineage>
</organism>
<dbReference type="PANTHER" id="PTHR40061:SF2">
    <property type="entry name" value="PRC-BARREL DOMAIN-CONTAINING PROTEIN"/>
    <property type="match status" value="1"/>
</dbReference>
<sequence length="86" mass="9989">MRWSEFAAKECIDLVNGKRLGDFMHADLAFDPQTGKIQFILLPTHSSWLKRNQHSLELKWSMIRKVGPEMVIVDSADRKASKKQFE</sequence>